<feature type="region of interest" description="Disordered" evidence="1">
    <location>
        <begin position="31"/>
        <end position="114"/>
    </location>
</feature>
<name>A0A6G1HFJ0_9PEZI</name>
<evidence type="ECO:0000256" key="1">
    <source>
        <dbReference type="SAM" id="MobiDB-lite"/>
    </source>
</evidence>
<feature type="compositionally biased region" description="Basic and acidic residues" evidence="1">
    <location>
        <begin position="45"/>
        <end position="81"/>
    </location>
</feature>
<keyword evidence="3" id="KW-1185">Reference proteome</keyword>
<dbReference type="Proteomes" id="UP000800041">
    <property type="component" value="Unassembled WGS sequence"/>
</dbReference>
<accession>A0A6G1HFJ0</accession>
<feature type="compositionally biased region" description="Basic and acidic residues" evidence="1">
    <location>
        <begin position="95"/>
        <end position="108"/>
    </location>
</feature>
<evidence type="ECO:0000313" key="3">
    <source>
        <dbReference type="Proteomes" id="UP000800041"/>
    </source>
</evidence>
<gene>
    <name evidence="2" type="ORF">K402DRAFT_73724</name>
</gene>
<reference evidence="2" key="1">
    <citation type="journal article" date="2020" name="Stud. Mycol.">
        <title>101 Dothideomycetes genomes: a test case for predicting lifestyles and emergence of pathogens.</title>
        <authorList>
            <person name="Haridas S."/>
            <person name="Albert R."/>
            <person name="Binder M."/>
            <person name="Bloem J."/>
            <person name="Labutti K."/>
            <person name="Salamov A."/>
            <person name="Andreopoulos B."/>
            <person name="Baker S."/>
            <person name="Barry K."/>
            <person name="Bills G."/>
            <person name="Bluhm B."/>
            <person name="Cannon C."/>
            <person name="Castanera R."/>
            <person name="Culley D."/>
            <person name="Daum C."/>
            <person name="Ezra D."/>
            <person name="Gonzalez J."/>
            <person name="Henrissat B."/>
            <person name="Kuo A."/>
            <person name="Liang C."/>
            <person name="Lipzen A."/>
            <person name="Lutzoni F."/>
            <person name="Magnuson J."/>
            <person name="Mondo S."/>
            <person name="Nolan M."/>
            <person name="Ohm R."/>
            <person name="Pangilinan J."/>
            <person name="Park H.-J."/>
            <person name="Ramirez L."/>
            <person name="Alfaro M."/>
            <person name="Sun H."/>
            <person name="Tritt A."/>
            <person name="Yoshinaga Y."/>
            <person name="Zwiers L.-H."/>
            <person name="Turgeon B."/>
            <person name="Goodwin S."/>
            <person name="Spatafora J."/>
            <person name="Crous P."/>
            <person name="Grigoriev I."/>
        </authorList>
    </citation>
    <scope>NUCLEOTIDE SEQUENCE</scope>
    <source>
        <strain evidence="2">CBS 113979</strain>
    </source>
</reference>
<evidence type="ECO:0000313" key="2">
    <source>
        <dbReference type="EMBL" id="KAF1991925.1"/>
    </source>
</evidence>
<dbReference type="EMBL" id="ML977138">
    <property type="protein sequence ID" value="KAF1991925.1"/>
    <property type="molecule type" value="Genomic_DNA"/>
</dbReference>
<proteinExistence type="predicted"/>
<protein>
    <submittedName>
        <fullName evidence="2">Uncharacterized protein</fullName>
    </submittedName>
</protein>
<dbReference type="AlphaFoldDB" id="A0A6G1HFJ0"/>
<organism evidence="2 3">
    <name type="scientific">Aulographum hederae CBS 113979</name>
    <dbReference type="NCBI Taxonomy" id="1176131"/>
    <lineage>
        <taxon>Eukaryota</taxon>
        <taxon>Fungi</taxon>
        <taxon>Dikarya</taxon>
        <taxon>Ascomycota</taxon>
        <taxon>Pezizomycotina</taxon>
        <taxon>Dothideomycetes</taxon>
        <taxon>Pleosporomycetidae</taxon>
        <taxon>Aulographales</taxon>
        <taxon>Aulographaceae</taxon>
    </lineage>
</organism>
<sequence length="137" mass="15619">MPELRTRIKEPSPALLVLSVVRKHMIQIRPSFPSCSPISSLADAETSKHTPRPMEREDVTLHEDGSKGNNRNDPKEVEACKSRQNAKQSADLETEERKRGHAMRDIKRSRGRYNRTAITPRDAFFPAQDAVKCLLER</sequence>